<reference evidence="1 2" key="1">
    <citation type="journal article" date="2019" name="Sci. Rep.">
        <title>Sulfobacillus thermotolerans: new insights into resistance and metabolic capacities of acidophilic chemolithotrophs.</title>
        <authorList>
            <person name="Panyushkina A.E."/>
            <person name="Babenko V.V."/>
            <person name="Nikitina A.S."/>
            <person name="Selezneva O.V."/>
            <person name="Tsaplina I.A."/>
            <person name="Letarova M.A."/>
            <person name="Kostryukova E.S."/>
            <person name="Letarov A.V."/>
        </authorList>
    </citation>
    <scope>NUCLEOTIDE SEQUENCE [LARGE SCALE GENOMIC DNA]</scope>
    <source>
        <strain evidence="1 2">Kr1</strain>
    </source>
</reference>
<evidence type="ECO:0000313" key="1">
    <source>
        <dbReference type="EMBL" id="AUW95165.1"/>
    </source>
</evidence>
<gene>
    <name evidence="1" type="ORF">BXT84_15365</name>
</gene>
<sequence>MIEEVGSYNTEYRESIIGRDAVWQALQHTPQRPVGTRPILYLWGPAGCGKSYLLQRFFESMMDWEGEMIFTDGLLDNQYEMAGSRHGQHGWPRIMMQVEAVKDKERLLWIVDNYDAVQDLWPVIAGVRRAGGCVILSGRQSPRRLWPGEQSGQIVSHRLTDFDVDTARQLCAQLDVHDPAVVEEAIAISRGRPRLLCMMMDSIKLVAEAWPGDSAVACGVMTGGMTSFLLEQVCHPGSQRMAWRAGQGNDKDVDALIAVSSMTPIFNRHLLAEVLGHQAVATSWDALTSMPFVDAYQGGYYGMPALVRARVRRAAQASRPWMWEQWTRKLAAYHLHQALHKQATTSEEFWDRIMPLIRMKVGKPLFDRSDEFTWSWGRLSELPSASYDAAQVSYTQAEVLTAFHQDGTAAGYVVIDRRSHDQLLIIHDLQVPDHDGLTEQTVFGALLRVFPPQGKVLWTVRETSPAMSQVLNHLGFGLPMNPKNATPSRMLDLATMGYHAWLADILRAPVAPPPEHPIPAIQEALQLLSSEPDLERTVLAEYWRQVGVPDQLRAWFLDALTSADLGAHIGGKTLLALYYLDKQGTHEELAERLHLSRATYFRNHRAALERLAQALFE</sequence>
<evidence type="ECO:0008006" key="3">
    <source>
        <dbReference type="Google" id="ProtNLM"/>
    </source>
</evidence>
<proteinExistence type="predicted"/>
<accession>A0ABM6RUI5</accession>
<evidence type="ECO:0000313" key="2">
    <source>
        <dbReference type="Proteomes" id="UP000325292"/>
    </source>
</evidence>
<dbReference type="InterPro" id="IPR027417">
    <property type="entry name" value="P-loop_NTPase"/>
</dbReference>
<dbReference type="SUPFAM" id="SSF52540">
    <property type="entry name" value="P-loop containing nucleoside triphosphate hydrolases"/>
    <property type="match status" value="1"/>
</dbReference>
<name>A0ABM6RUI5_9FIRM</name>
<dbReference type="EMBL" id="CP019454">
    <property type="protein sequence ID" value="AUW95165.1"/>
    <property type="molecule type" value="Genomic_DNA"/>
</dbReference>
<organism evidence="1 2">
    <name type="scientific">Sulfobacillus thermotolerans</name>
    <dbReference type="NCBI Taxonomy" id="338644"/>
    <lineage>
        <taxon>Bacteria</taxon>
        <taxon>Bacillati</taxon>
        <taxon>Bacillota</taxon>
        <taxon>Clostridia</taxon>
        <taxon>Eubacteriales</taxon>
        <taxon>Clostridiales Family XVII. Incertae Sedis</taxon>
        <taxon>Sulfobacillus</taxon>
    </lineage>
</organism>
<dbReference type="Proteomes" id="UP000325292">
    <property type="component" value="Chromosome"/>
</dbReference>
<keyword evidence="2" id="KW-1185">Reference proteome</keyword>
<protein>
    <recommendedName>
        <fullName evidence="3">AAA+ ATPase domain-containing protein</fullName>
    </recommendedName>
</protein>